<dbReference type="SMART" id="SM00867">
    <property type="entry name" value="YceI"/>
    <property type="match status" value="1"/>
</dbReference>
<dbReference type="InterPro" id="IPR007372">
    <property type="entry name" value="Lipid/polyisoprenoid-bd_YceI"/>
</dbReference>
<accession>F8B5T1</accession>
<dbReference type="Pfam" id="PF04264">
    <property type="entry name" value="YceI"/>
    <property type="match status" value="1"/>
</dbReference>
<feature type="domain" description="Lipid/polyisoprenoid-binding YceI-like" evidence="2">
    <location>
        <begin position="18"/>
        <end position="177"/>
    </location>
</feature>
<dbReference type="EMBL" id="CP002801">
    <property type="protein sequence ID" value="AEH10170.1"/>
    <property type="molecule type" value="Genomic_DNA"/>
</dbReference>
<dbReference type="RefSeq" id="WP_013874077.1">
    <property type="nucleotide sequence ID" value="NC_015656.1"/>
</dbReference>
<evidence type="ECO:0000256" key="1">
    <source>
        <dbReference type="ARBA" id="ARBA00008812"/>
    </source>
</evidence>
<dbReference type="eggNOG" id="COG2353">
    <property type="taxonomic scope" value="Bacteria"/>
</dbReference>
<organism evidence="3 4">
    <name type="scientific">Candidatus Protofrankia datiscae</name>
    <dbReference type="NCBI Taxonomy" id="2716812"/>
    <lineage>
        <taxon>Bacteria</taxon>
        <taxon>Bacillati</taxon>
        <taxon>Actinomycetota</taxon>
        <taxon>Actinomycetes</taxon>
        <taxon>Frankiales</taxon>
        <taxon>Frankiaceae</taxon>
        <taxon>Protofrankia</taxon>
    </lineage>
</organism>
<evidence type="ECO:0000259" key="2">
    <source>
        <dbReference type="SMART" id="SM00867"/>
    </source>
</evidence>
<name>F8B5T1_9ACTN</name>
<dbReference type="Proteomes" id="UP000001549">
    <property type="component" value="Chromosome"/>
</dbReference>
<gene>
    <name evidence="3" type="ordered locus">FsymDg_2834</name>
</gene>
<dbReference type="InterPro" id="IPR036761">
    <property type="entry name" value="TTHA0802/YceI-like_sf"/>
</dbReference>
<reference evidence="3 4" key="1">
    <citation type="submission" date="2011-05" db="EMBL/GenBank/DDBJ databases">
        <title>Complete sequence of chromosome of Frankia symbiont of Datisca glomerata.</title>
        <authorList>
            <consortium name="US DOE Joint Genome Institute"/>
            <person name="Lucas S."/>
            <person name="Han J."/>
            <person name="Lapidus A."/>
            <person name="Cheng J.-F."/>
            <person name="Goodwin L."/>
            <person name="Pitluck S."/>
            <person name="Peters L."/>
            <person name="Mikhailova N."/>
            <person name="Chertkov O."/>
            <person name="Teshima H."/>
            <person name="Han C."/>
            <person name="Tapia R."/>
            <person name="Land M."/>
            <person name="Hauser L."/>
            <person name="Kyrpides N."/>
            <person name="Ivanova N."/>
            <person name="Pagani I."/>
            <person name="Berry A."/>
            <person name="Pawlowski K."/>
            <person name="Persson T."/>
            <person name="Vanden Heuvel B."/>
            <person name="Benson D."/>
            <person name="Woyke T."/>
        </authorList>
    </citation>
    <scope>NUCLEOTIDE SEQUENCE [LARGE SCALE GENOMIC DNA]</scope>
    <source>
        <strain evidence="4">4085684</strain>
    </source>
</reference>
<dbReference type="PANTHER" id="PTHR34406">
    <property type="entry name" value="PROTEIN YCEI"/>
    <property type="match status" value="1"/>
</dbReference>
<dbReference type="KEGG" id="fsy:FsymDg_2834"/>
<evidence type="ECO:0000313" key="4">
    <source>
        <dbReference type="Proteomes" id="UP000001549"/>
    </source>
</evidence>
<sequence length="177" mass="19094">MTERTVFSQGVTAPRAGAYRVDPARSTVRFTTRGLFGLLKVVGALAVREGSIVVADPLDKSTVRAVVDATSLDTASSTRDRHLREPGFLDVETYPDITFVSERLVESSGSWTLSGTLTVQRVSRPVELTITAAEPTNGEVRFQATARTDRHAFGISKGKGAVARYQAIDLDLVAVLQ</sequence>
<evidence type="ECO:0000313" key="3">
    <source>
        <dbReference type="EMBL" id="AEH10170.1"/>
    </source>
</evidence>
<dbReference type="PANTHER" id="PTHR34406:SF1">
    <property type="entry name" value="PROTEIN YCEI"/>
    <property type="match status" value="1"/>
</dbReference>
<dbReference type="AlphaFoldDB" id="F8B5T1"/>
<comment type="similarity">
    <text evidence="1">Belongs to the UPF0312 family.</text>
</comment>
<dbReference type="HOGENOM" id="CLU_071003_3_0_11"/>
<dbReference type="Gene3D" id="2.40.128.110">
    <property type="entry name" value="Lipid/polyisoprenoid-binding, YceI-like"/>
    <property type="match status" value="1"/>
</dbReference>
<dbReference type="STRING" id="656024.FsymDg_2834"/>
<keyword evidence="4" id="KW-1185">Reference proteome</keyword>
<proteinExistence type="inferred from homology"/>
<dbReference type="SUPFAM" id="SSF101874">
    <property type="entry name" value="YceI-like"/>
    <property type="match status" value="1"/>
</dbReference>
<protein>
    <submittedName>
        <fullName evidence="3">YceI family protein</fullName>
    </submittedName>
</protein>